<dbReference type="GO" id="GO:0030488">
    <property type="term" value="P:tRNA methylation"/>
    <property type="evidence" value="ECO:0007669"/>
    <property type="project" value="TreeGrafter"/>
</dbReference>
<feature type="non-terminal residue" evidence="6">
    <location>
        <position position="1446"/>
    </location>
</feature>
<evidence type="ECO:0000259" key="4">
    <source>
        <dbReference type="Pfam" id="PF25150"/>
    </source>
</evidence>
<evidence type="ECO:0000313" key="6">
    <source>
        <dbReference type="EMBL" id="CAH0727014.1"/>
    </source>
</evidence>
<evidence type="ECO:0000313" key="7">
    <source>
        <dbReference type="Proteomes" id="UP000838878"/>
    </source>
</evidence>
<comment type="similarity">
    <text evidence="1">Belongs to the THADA family.</text>
</comment>
<dbReference type="Proteomes" id="UP000838878">
    <property type="component" value="Chromosome 6"/>
</dbReference>
<dbReference type="InterPro" id="IPR056842">
    <property type="entry name" value="THADA-like_TPR_C"/>
</dbReference>
<gene>
    <name evidence="6" type="ORF">BINO364_LOCUS12411</name>
</gene>
<dbReference type="InterPro" id="IPR019442">
    <property type="entry name" value="THADA/TRM732_DUF2428"/>
</dbReference>
<dbReference type="Pfam" id="PF10350">
    <property type="entry name" value="DUF2428"/>
    <property type="match status" value="1"/>
</dbReference>
<dbReference type="InterPro" id="IPR056843">
    <property type="entry name" value="THADA-like_TPR"/>
</dbReference>
<evidence type="ECO:0000256" key="1">
    <source>
        <dbReference type="ARBA" id="ARBA00010409"/>
    </source>
</evidence>
<evidence type="ECO:0000256" key="2">
    <source>
        <dbReference type="ARBA" id="ARBA00022694"/>
    </source>
</evidence>
<dbReference type="GO" id="GO:0005829">
    <property type="term" value="C:cytosol"/>
    <property type="evidence" value="ECO:0007669"/>
    <property type="project" value="TreeGrafter"/>
</dbReference>
<dbReference type="Pfam" id="PF25150">
    <property type="entry name" value="TPR_Trm732"/>
    <property type="match status" value="1"/>
</dbReference>
<evidence type="ECO:0008006" key="8">
    <source>
        <dbReference type="Google" id="ProtNLM"/>
    </source>
</evidence>
<sequence>MELLESTVWRLNISTHNITTQTIQDVLSTIKRSNTILDKNEELCKTTLDKIWLHLTTQLVEFDDQLLMSICFYSVLSHSKNQEFYLRKIIETLDYDIVLKQRNIENGQKLHLSISLCYGMFQSSYLLQKPHKYFNTLHKVLELVFSLLSTMAYEYSQYTYINFKIMSSFKKVIGTKFQNSLFNRKYQIKILNLINHNWENPITGVRGLNRLIFQTLLLVLDSDIYETVFEEINCFYWNKAKFLMLAEIIEEFKGNIEEMVLKNNWIEGLIYSLNKPGLVSAGTDMYNSILKKISLESIWITLFLSKVIQILDGSSFKAIENFTNYWCLNTLKKFPSLMHVFINKLKETDNSQNKQLSTLCIMKQGTKLGLIERTWNILEIDDTLILRSLQNCNTSIRMLAFEIFCISQGKYLLTDLEYEQILSFLYNNVNSDCTVLRISMINSLTSFLNKLHACYLNTIQANNIQDIRNLQIFCQKLQEFVLESLEFNGNYQRKITTIKIIHVILKCFNENSKKKQVQEKNKSLLQCLKENGYWILNAKNTVFKLISLLKDPANDVHQGVFHFLTEYYSEELSDKMMINHLIQEGLKCIGSKFFYEVSCGHNIFQLIINILMNNNIDCQFKKIEDIFELAYKEITLEYNSKRNIVQSIEDGKQLHSFLSLLCMVFTTSIRKSYELKVRKEKITILLSIVENISNQFVIDNATHTSSDFSKINVMVESLIESSGCAHSTEDETKISGLHQIVLNSLWLNVKASCELASILIQNYKNDPDICKKCLNIITHVLETSRHKGAIEAAGCTLGQGIHFLTSLADELDVSKLPFSLLEEKLNDLFFETSKMSSVTRRGAGLSIMVHRIVSNDIKKGKPLFHYFMKTLLNKCNKLEDCPKTDRNVDTDVEKDLPKAIYIHFLTRIVTDSSLASECMYYSAELAALAFDNLTNSHWQIRNAALQLYGALIPKLIGQKKASGTDDETLATVACDEFRTHSPKLWEYIIEQIHKPNGTDIIQAHSNLVPILNVLSSVARRYNFKYDILEQETYELSLLPNLFNLLGSPIYTVRRITSQCIINMYSFDSVYTLIMSNENFSEHCIHGVLLLILNCYKIYYKTCEKQIHNLIEKYSNIVNCGKHCYICKWNLEKLPTKEEIPTVTVETIKTILNEEKINRYEPGVSLWTNIKIRKYLNNINWEIIPDVLSVLSEFEDFEKYCELLIEKIQDSELPKKILATIANTLLSGLFTKSSVACKLLYIVSQKAQFNFIHNQSDIIKMLDNPSYKMRYIVPFASRSFVIQGEDESLVKVSECIYSLCNPEYNDVDMRYIATLSNNELTNNFDNHSDYVKINAVKTSVILLQDEDEDIRNLCVAFYKNIVKDNIYKNPFICLSNILKKEFLCSILSDPISGIEKICTDLGNFIDLISTSKSDNNNPFANDAKNIYLEINVLRRSLEDLSKSLLNK</sequence>
<keyword evidence="7" id="KW-1185">Reference proteome</keyword>
<proteinExistence type="inferred from homology"/>
<protein>
    <recommendedName>
        <fullName evidence="8">DUF2428 domain-containing protein</fullName>
    </recommendedName>
</protein>
<dbReference type="EMBL" id="OV170226">
    <property type="protein sequence ID" value="CAH0727014.1"/>
    <property type="molecule type" value="Genomic_DNA"/>
</dbReference>
<dbReference type="PANTHER" id="PTHR14387:SF0">
    <property type="entry name" value="DUF2428 DOMAIN-CONTAINING PROTEIN"/>
    <property type="match status" value="1"/>
</dbReference>
<keyword evidence="2" id="KW-0819">tRNA processing</keyword>
<dbReference type="SUPFAM" id="SSF48371">
    <property type="entry name" value="ARM repeat"/>
    <property type="match status" value="2"/>
</dbReference>
<evidence type="ECO:0000259" key="5">
    <source>
        <dbReference type="Pfam" id="PF25151"/>
    </source>
</evidence>
<dbReference type="InterPro" id="IPR016024">
    <property type="entry name" value="ARM-type_fold"/>
</dbReference>
<organism evidence="6 7">
    <name type="scientific">Brenthis ino</name>
    <name type="common">lesser marbled fritillary</name>
    <dbReference type="NCBI Taxonomy" id="405034"/>
    <lineage>
        <taxon>Eukaryota</taxon>
        <taxon>Metazoa</taxon>
        <taxon>Ecdysozoa</taxon>
        <taxon>Arthropoda</taxon>
        <taxon>Hexapoda</taxon>
        <taxon>Insecta</taxon>
        <taxon>Pterygota</taxon>
        <taxon>Neoptera</taxon>
        <taxon>Endopterygota</taxon>
        <taxon>Lepidoptera</taxon>
        <taxon>Glossata</taxon>
        <taxon>Ditrysia</taxon>
        <taxon>Papilionoidea</taxon>
        <taxon>Nymphalidae</taxon>
        <taxon>Heliconiinae</taxon>
        <taxon>Argynnini</taxon>
        <taxon>Brenthis</taxon>
    </lineage>
</organism>
<feature type="domain" description="tRNA (32-2'-O)-methyltransferase regulator THADA-like C-terminal TPR repeats region" evidence="5">
    <location>
        <begin position="941"/>
        <end position="1092"/>
    </location>
</feature>
<dbReference type="OrthoDB" id="6614653at2759"/>
<name>A0A8J9YC71_9NEOP</name>
<feature type="domain" description="tRNA (32-2'-O)-methyltransferase regulator THADA-like TPR repeats region" evidence="4">
    <location>
        <begin position="299"/>
        <end position="522"/>
    </location>
</feature>
<reference evidence="6" key="1">
    <citation type="submission" date="2021-12" db="EMBL/GenBank/DDBJ databases">
        <authorList>
            <person name="Martin H S."/>
        </authorList>
    </citation>
    <scope>NUCLEOTIDE SEQUENCE</scope>
</reference>
<dbReference type="Pfam" id="PF25151">
    <property type="entry name" value="TPR_Trm732_C"/>
    <property type="match status" value="1"/>
</dbReference>
<dbReference type="PANTHER" id="PTHR14387">
    <property type="entry name" value="THADA/DEATH RECEPTOR INTERACTING PROTEIN"/>
    <property type="match status" value="1"/>
</dbReference>
<dbReference type="InterPro" id="IPR051954">
    <property type="entry name" value="tRNA_methyltransferase_THADA"/>
</dbReference>
<accession>A0A8J9YC71</accession>
<feature type="domain" description="DUF2428" evidence="3">
    <location>
        <begin position="685"/>
        <end position="939"/>
    </location>
</feature>
<evidence type="ECO:0000259" key="3">
    <source>
        <dbReference type="Pfam" id="PF10350"/>
    </source>
</evidence>